<feature type="compositionally biased region" description="Basic and acidic residues" evidence="1">
    <location>
        <begin position="285"/>
        <end position="295"/>
    </location>
</feature>
<dbReference type="AlphaFoldDB" id="A0AAD5U423"/>
<dbReference type="EMBL" id="JADGJW010000117">
    <property type="protein sequence ID" value="KAJ3223783.1"/>
    <property type="molecule type" value="Genomic_DNA"/>
</dbReference>
<organism evidence="2 3">
    <name type="scientific">Clydaea vesicula</name>
    <dbReference type="NCBI Taxonomy" id="447962"/>
    <lineage>
        <taxon>Eukaryota</taxon>
        <taxon>Fungi</taxon>
        <taxon>Fungi incertae sedis</taxon>
        <taxon>Chytridiomycota</taxon>
        <taxon>Chytridiomycota incertae sedis</taxon>
        <taxon>Chytridiomycetes</taxon>
        <taxon>Lobulomycetales</taxon>
        <taxon>Lobulomycetaceae</taxon>
        <taxon>Clydaea</taxon>
    </lineage>
</organism>
<gene>
    <name evidence="2" type="ORF">HK099_000676</name>
</gene>
<sequence length="710" mass="81995">MNGNNSQINKKEFKESIPNLVRRLRKFEELSNTPEATLVDCLSTNNQKANHAKLKLITLALQKLDSQRLSNLCKLRKDERRCEVKENLALPGRQAHERAFNEVFNKFCEEELIKFGFKKKDNSKFDVFSNKKHTLNSLNFLLNLIFLPNDNTSTFPTVHSKEKVFSNQKVEERPKRRNLIEKNESLMRIPDSNIQGLEQICVIPFNNLRKLQDIEPPRKKESSSLSILKTSTVEIKGGNNTTINSWTMDEALQPISKPSTSSTLTSNSRNNNKGTTSAASVPLLRKKESDYKETSSRNNNADKNGELRNLSKKIFDLEQENLKLKKENDIIKSEIQAFKNVFEISTDENVFSSTKGDANEIYLKFSKINIRRSVLLKSKIVQLQRKNAALSEYYNYSRIEDIELLELKDFLKHALTSSKSFEELKKDVKKCLGKVENLRNIKFSTNYDRNTVNTENDSNFLKFFTEFLNPLHKNELNVVSLHNKDGLENLNLRHVSRLESQLHKFYGDLVTLEQRIKISFLPNCLPEFKEKMDESFVNSMDQLLYVMNNLLSLSTLLPTAPTPAIEKIQRVGFPEIPTLEQIIRSFPPMSGAFKEKVEVIITSLLNSVINYKELNDIENSNLKSELNFHKDIYEKHNGNIVKLVNALEIKKNTLLEEVEGNSRIFASVRSLRERMISLQNNFNQENVMKFLEYIENEVNQILAVQVDQIK</sequence>
<evidence type="ECO:0000313" key="3">
    <source>
        <dbReference type="Proteomes" id="UP001211065"/>
    </source>
</evidence>
<feature type="compositionally biased region" description="Low complexity" evidence="1">
    <location>
        <begin position="259"/>
        <end position="272"/>
    </location>
</feature>
<dbReference type="Proteomes" id="UP001211065">
    <property type="component" value="Unassembled WGS sequence"/>
</dbReference>
<evidence type="ECO:0000313" key="2">
    <source>
        <dbReference type="EMBL" id="KAJ3223783.1"/>
    </source>
</evidence>
<proteinExistence type="predicted"/>
<accession>A0AAD5U423</accession>
<evidence type="ECO:0000256" key="1">
    <source>
        <dbReference type="SAM" id="MobiDB-lite"/>
    </source>
</evidence>
<comment type="caution">
    <text evidence="2">The sequence shown here is derived from an EMBL/GenBank/DDBJ whole genome shotgun (WGS) entry which is preliminary data.</text>
</comment>
<feature type="region of interest" description="Disordered" evidence="1">
    <location>
        <begin position="255"/>
        <end position="305"/>
    </location>
</feature>
<name>A0AAD5U423_9FUNG</name>
<keyword evidence="3" id="KW-1185">Reference proteome</keyword>
<protein>
    <submittedName>
        <fullName evidence="2">Uncharacterized protein</fullName>
    </submittedName>
</protein>
<reference evidence="2" key="1">
    <citation type="submission" date="2020-05" db="EMBL/GenBank/DDBJ databases">
        <title>Phylogenomic resolution of chytrid fungi.</title>
        <authorList>
            <person name="Stajich J.E."/>
            <person name="Amses K."/>
            <person name="Simmons R."/>
            <person name="Seto K."/>
            <person name="Myers J."/>
            <person name="Bonds A."/>
            <person name="Quandt C.A."/>
            <person name="Barry K."/>
            <person name="Liu P."/>
            <person name="Grigoriev I."/>
            <person name="Longcore J.E."/>
            <person name="James T.Y."/>
        </authorList>
    </citation>
    <scope>NUCLEOTIDE SEQUENCE</scope>
    <source>
        <strain evidence="2">JEL0476</strain>
    </source>
</reference>